<evidence type="ECO:0000259" key="7">
    <source>
        <dbReference type="Pfam" id="PF00133"/>
    </source>
</evidence>
<dbReference type="PANTHER" id="PTHR42780">
    <property type="entry name" value="SOLEUCYL-TRNA SYNTHETASE"/>
    <property type="match status" value="1"/>
</dbReference>
<dbReference type="Gene3D" id="3.40.50.620">
    <property type="entry name" value="HUPs"/>
    <property type="match status" value="1"/>
</dbReference>
<keyword evidence="3" id="KW-0547">Nucleotide-binding</keyword>
<evidence type="ECO:0000313" key="8">
    <source>
        <dbReference type="EMBL" id="HJA94484.1"/>
    </source>
</evidence>
<dbReference type="GO" id="GO:0006428">
    <property type="term" value="P:isoleucyl-tRNA aminoacylation"/>
    <property type="evidence" value="ECO:0007669"/>
    <property type="project" value="TreeGrafter"/>
</dbReference>
<dbReference type="GO" id="GO:0005524">
    <property type="term" value="F:ATP binding"/>
    <property type="evidence" value="ECO:0007669"/>
    <property type="project" value="UniProtKB-KW"/>
</dbReference>
<dbReference type="Pfam" id="PF00133">
    <property type="entry name" value="tRNA-synt_1"/>
    <property type="match status" value="1"/>
</dbReference>
<sequence>MPLYEKVNTDLNFVGREKEIEKFWEENKIFEKSLKIREGCPTYTFYDGPPTANGKPHIGHVETRAIKDMIPRYRTMKGYMVPRKAGWDTHGLPVELEVEKALGLDGKEQIEEYGIAP</sequence>
<evidence type="ECO:0000256" key="5">
    <source>
        <dbReference type="ARBA" id="ARBA00022917"/>
    </source>
</evidence>
<comment type="caution">
    <text evidence="8">The sequence shown here is derived from an EMBL/GenBank/DDBJ whole genome shotgun (WGS) entry which is preliminary data.</text>
</comment>
<feature type="non-terminal residue" evidence="8">
    <location>
        <position position="117"/>
    </location>
</feature>
<comment type="similarity">
    <text evidence="1">Belongs to the class-I aminoacyl-tRNA synthetase family. IleS type 2 subfamily.</text>
</comment>
<dbReference type="SUPFAM" id="SSF52374">
    <property type="entry name" value="Nucleotidylyl transferase"/>
    <property type="match status" value="1"/>
</dbReference>
<keyword evidence="2 8" id="KW-0436">Ligase</keyword>
<dbReference type="AlphaFoldDB" id="A0A9D2L1J5"/>
<dbReference type="GO" id="GO:0004822">
    <property type="term" value="F:isoleucine-tRNA ligase activity"/>
    <property type="evidence" value="ECO:0007669"/>
    <property type="project" value="InterPro"/>
</dbReference>
<dbReference type="EMBL" id="DWYY01000176">
    <property type="protein sequence ID" value="HJA94484.1"/>
    <property type="molecule type" value="Genomic_DNA"/>
</dbReference>
<dbReference type="Proteomes" id="UP000886858">
    <property type="component" value="Unassembled WGS sequence"/>
</dbReference>
<reference evidence="8" key="1">
    <citation type="journal article" date="2021" name="PeerJ">
        <title>Extensive microbial diversity within the chicken gut microbiome revealed by metagenomics and culture.</title>
        <authorList>
            <person name="Gilroy R."/>
            <person name="Ravi A."/>
            <person name="Getino M."/>
            <person name="Pursley I."/>
            <person name="Horton D.L."/>
            <person name="Alikhan N.F."/>
            <person name="Baker D."/>
            <person name="Gharbi K."/>
            <person name="Hall N."/>
            <person name="Watson M."/>
            <person name="Adriaenssens E.M."/>
            <person name="Foster-Nyarko E."/>
            <person name="Jarju S."/>
            <person name="Secka A."/>
            <person name="Antonio M."/>
            <person name="Oren A."/>
            <person name="Chaudhuri R.R."/>
            <person name="La Ragione R."/>
            <person name="Hildebrand F."/>
            <person name="Pallen M.J."/>
        </authorList>
    </citation>
    <scope>NUCLEOTIDE SEQUENCE</scope>
    <source>
        <strain evidence="8">CHK179-7159</strain>
    </source>
</reference>
<reference evidence="8" key="2">
    <citation type="submission" date="2021-04" db="EMBL/GenBank/DDBJ databases">
        <authorList>
            <person name="Gilroy R."/>
        </authorList>
    </citation>
    <scope>NUCLEOTIDE SEQUENCE</scope>
    <source>
        <strain evidence="8">CHK179-7159</strain>
    </source>
</reference>
<name>A0A9D2L1J5_9FIRM</name>
<organism evidence="8 9">
    <name type="scientific">Candidatus Eisenbergiella merdipullorum</name>
    <dbReference type="NCBI Taxonomy" id="2838553"/>
    <lineage>
        <taxon>Bacteria</taxon>
        <taxon>Bacillati</taxon>
        <taxon>Bacillota</taxon>
        <taxon>Clostridia</taxon>
        <taxon>Lachnospirales</taxon>
        <taxon>Lachnospiraceae</taxon>
        <taxon>Eisenbergiella</taxon>
    </lineage>
</organism>
<evidence type="ECO:0000256" key="2">
    <source>
        <dbReference type="ARBA" id="ARBA00022598"/>
    </source>
</evidence>
<feature type="domain" description="Aminoacyl-tRNA synthetase class Ia" evidence="7">
    <location>
        <begin position="20"/>
        <end position="115"/>
    </location>
</feature>
<protein>
    <submittedName>
        <fullName evidence="8">Class I tRNA ligase family protein</fullName>
    </submittedName>
</protein>
<gene>
    <name evidence="8" type="ORF">H9717_15450</name>
</gene>
<dbReference type="InterPro" id="IPR023586">
    <property type="entry name" value="Ile-tRNA-ligase_type2"/>
</dbReference>
<evidence type="ECO:0000256" key="1">
    <source>
        <dbReference type="ARBA" id="ARBA00007078"/>
    </source>
</evidence>
<dbReference type="InterPro" id="IPR001412">
    <property type="entry name" value="aa-tRNA-synth_I_CS"/>
</dbReference>
<proteinExistence type="inferred from homology"/>
<accession>A0A9D2L1J5</accession>
<dbReference type="InterPro" id="IPR014729">
    <property type="entry name" value="Rossmann-like_a/b/a_fold"/>
</dbReference>
<evidence type="ECO:0000256" key="4">
    <source>
        <dbReference type="ARBA" id="ARBA00022840"/>
    </source>
</evidence>
<evidence type="ECO:0000313" key="9">
    <source>
        <dbReference type="Proteomes" id="UP000886858"/>
    </source>
</evidence>
<evidence type="ECO:0000256" key="3">
    <source>
        <dbReference type="ARBA" id="ARBA00022741"/>
    </source>
</evidence>
<keyword evidence="5" id="KW-0648">Protein biosynthesis</keyword>
<dbReference type="PROSITE" id="PS00178">
    <property type="entry name" value="AA_TRNA_LIGASE_I"/>
    <property type="match status" value="1"/>
</dbReference>
<dbReference type="PANTHER" id="PTHR42780:SF1">
    <property type="entry name" value="ISOLEUCINE--TRNA LIGASE, CYTOPLASMIC"/>
    <property type="match status" value="1"/>
</dbReference>
<keyword evidence="6" id="KW-0030">Aminoacyl-tRNA synthetase</keyword>
<keyword evidence="4" id="KW-0067">ATP-binding</keyword>
<dbReference type="InterPro" id="IPR002300">
    <property type="entry name" value="aa-tRNA-synth_Ia"/>
</dbReference>
<evidence type="ECO:0000256" key="6">
    <source>
        <dbReference type="ARBA" id="ARBA00023146"/>
    </source>
</evidence>